<dbReference type="Pfam" id="PF09172">
    <property type="entry name" value="Vit_open_b-sht"/>
    <property type="match status" value="1"/>
</dbReference>
<organism evidence="7 8">
    <name type="scientific">Manduca sexta</name>
    <name type="common">Tobacco hawkmoth</name>
    <name type="synonym">Tobacco hornworm</name>
    <dbReference type="NCBI Taxonomy" id="7130"/>
    <lineage>
        <taxon>Eukaryota</taxon>
        <taxon>Metazoa</taxon>
        <taxon>Ecdysozoa</taxon>
        <taxon>Arthropoda</taxon>
        <taxon>Hexapoda</taxon>
        <taxon>Insecta</taxon>
        <taxon>Pterygota</taxon>
        <taxon>Neoptera</taxon>
        <taxon>Endopterygota</taxon>
        <taxon>Lepidoptera</taxon>
        <taxon>Glossata</taxon>
        <taxon>Ditrysia</taxon>
        <taxon>Bombycoidea</taxon>
        <taxon>Sphingidae</taxon>
        <taxon>Sphinginae</taxon>
        <taxon>Sphingini</taxon>
        <taxon>Manduca</taxon>
    </lineage>
</organism>
<accession>A0A921ZLY8</accession>
<evidence type="ECO:0000259" key="6">
    <source>
        <dbReference type="PROSITE" id="PS51233"/>
    </source>
</evidence>
<dbReference type="PROSITE" id="PS51211">
    <property type="entry name" value="VITELLOGENIN"/>
    <property type="match status" value="1"/>
</dbReference>
<evidence type="ECO:0000256" key="4">
    <source>
        <dbReference type="PROSITE-ProRule" id="PRU00557"/>
    </source>
</evidence>
<feature type="domain" description="Vitellogenin" evidence="5">
    <location>
        <begin position="1"/>
        <end position="367"/>
    </location>
</feature>
<dbReference type="PANTHER" id="PTHR23345:SF36">
    <property type="entry name" value="APOLIPOPHORINS"/>
    <property type="match status" value="1"/>
</dbReference>
<comment type="subcellular location">
    <subcellularLocation>
        <location evidence="1">Secreted</location>
    </subcellularLocation>
</comment>
<evidence type="ECO:0000259" key="5">
    <source>
        <dbReference type="PROSITE" id="PS51211"/>
    </source>
</evidence>
<evidence type="ECO:0008006" key="9">
    <source>
        <dbReference type="Google" id="ProtNLM"/>
    </source>
</evidence>
<dbReference type="InterPro" id="IPR009454">
    <property type="entry name" value="Lipid_transpt_open_b-sht"/>
</dbReference>
<dbReference type="InterPro" id="IPR001846">
    <property type="entry name" value="VWF_type-D"/>
</dbReference>
<dbReference type="SMART" id="SM00638">
    <property type="entry name" value="LPD_N"/>
    <property type="match status" value="1"/>
</dbReference>
<dbReference type="Proteomes" id="UP000791440">
    <property type="component" value="Unassembled WGS sequence"/>
</dbReference>
<dbReference type="Pfam" id="PF00094">
    <property type="entry name" value="VWD"/>
    <property type="match status" value="1"/>
</dbReference>
<proteinExistence type="predicted"/>
<feature type="domain" description="VWFD" evidence="6">
    <location>
        <begin position="2049"/>
        <end position="2215"/>
    </location>
</feature>
<evidence type="ECO:0000313" key="7">
    <source>
        <dbReference type="EMBL" id="KAG6459684.1"/>
    </source>
</evidence>
<evidence type="ECO:0000256" key="3">
    <source>
        <dbReference type="ARBA" id="ARBA00023180"/>
    </source>
</evidence>
<reference evidence="7" key="1">
    <citation type="journal article" date="2016" name="Insect Biochem. Mol. Biol.">
        <title>Multifaceted biological insights from a draft genome sequence of the tobacco hornworm moth, Manduca sexta.</title>
        <authorList>
            <person name="Kanost M.R."/>
            <person name="Arrese E.L."/>
            <person name="Cao X."/>
            <person name="Chen Y.R."/>
            <person name="Chellapilla S."/>
            <person name="Goldsmith M.R."/>
            <person name="Grosse-Wilde E."/>
            <person name="Heckel D.G."/>
            <person name="Herndon N."/>
            <person name="Jiang H."/>
            <person name="Papanicolaou A."/>
            <person name="Qu J."/>
            <person name="Soulages J.L."/>
            <person name="Vogel H."/>
            <person name="Walters J."/>
            <person name="Waterhouse R.M."/>
            <person name="Ahn S.J."/>
            <person name="Almeida F.C."/>
            <person name="An C."/>
            <person name="Aqrawi P."/>
            <person name="Bretschneider A."/>
            <person name="Bryant W.B."/>
            <person name="Bucks S."/>
            <person name="Chao H."/>
            <person name="Chevignon G."/>
            <person name="Christen J.M."/>
            <person name="Clarke D.F."/>
            <person name="Dittmer N.T."/>
            <person name="Ferguson L.C.F."/>
            <person name="Garavelou S."/>
            <person name="Gordon K.H.J."/>
            <person name="Gunaratna R.T."/>
            <person name="Han Y."/>
            <person name="Hauser F."/>
            <person name="He Y."/>
            <person name="Heidel-Fischer H."/>
            <person name="Hirsh A."/>
            <person name="Hu Y."/>
            <person name="Jiang H."/>
            <person name="Kalra D."/>
            <person name="Klinner C."/>
            <person name="Konig C."/>
            <person name="Kovar C."/>
            <person name="Kroll A.R."/>
            <person name="Kuwar S.S."/>
            <person name="Lee S.L."/>
            <person name="Lehman R."/>
            <person name="Li K."/>
            <person name="Li Z."/>
            <person name="Liang H."/>
            <person name="Lovelace S."/>
            <person name="Lu Z."/>
            <person name="Mansfield J.H."/>
            <person name="McCulloch K.J."/>
            <person name="Mathew T."/>
            <person name="Morton B."/>
            <person name="Muzny D.M."/>
            <person name="Neunemann D."/>
            <person name="Ongeri F."/>
            <person name="Pauchet Y."/>
            <person name="Pu L.L."/>
            <person name="Pyrousis I."/>
            <person name="Rao X.J."/>
            <person name="Redding A."/>
            <person name="Roesel C."/>
            <person name="Sanchez-Gracia A."/>
            <person name="Schaack S."/>
            <person name="Shukla A."/>
            <person name="Tetreau G."/>
            <person name="Wang Y."/>
            <person name="Xiong G.H."/>
            <person name="Traut W."/>
            <person name="Walsh T.K."/>
            <person name="Worley K.C."/>
            <person name="Wu D."/>
            <person name="Wu W."/>
            <person name="Wu Y.Q."/>
            <person name="Zhang X."/>
            <person name="Zou Z."/>
            <person name="Zucker H."/>
            <person name="Briscoe A.D."/>
            <person name="Burmester T."/>
            <person name="Clem R.J."/>
            <person name="Feyereisen R."/>
            <person name="Grimmelikhuijzen C.J.P."/>
            <person name="Hamodrakas S.J."/>
            <person name="Hansson B.S."/>
            <person name="Huguet E."/>
            <person name="Jermiin L.S."/>
            <person name="Lan Q."/>
            <person name="Lehman H.K."/>
            <person name="Lorenzen M."/>
            <person name="Merzendorfer H."/>
            <person name="Michalopoulos I."/>
            <person name="Morton D.B."/>
            <person name="Muthukrishnan S."/>
            <person name="Oakeshott J.G."/>
            <person name="Palmer W."/>
            <person name="Park Y."/>
            <person name="Passarelli A.L."/>
            <person name="Rozas J."/>
            <person name="Schwartz L.M."/>
            <person name="Smith W."/>
            <person name="Southgate A."/>
            <person name="Vilcinskas A."/>
            <person name="Vogt R."/>
            <person name="Wang P."/>
            <person name="Werren J."/>
            <person name="Yu X.Q."/>
            <person name="Zhou J.J."/>
            <person name="Brown S.J."/>
            <person name="Scherer S.E."/>
            <person name="Richards S."/>
            <person name="Blissard G.W."/>
        </authorList>
    </citation>
    <scope>NUCLEOTIDE SEQUENCE</scope>
</reference>
<dbReference type="SMART" id="SM01169">
    <property type="entry name" value="DUF1943"/>
    <property type="match status" value="1"/>
</dbReference>
<evidence type="ECO:0000256" key="1">
    <source>
        <dbReference type="ARBA" id="ARBA00004613"/>
    </source>
</evidence>
<comment type="caution">
    <text evidence="4">Lacks conserved residue(s) required for the propagation of feature annotation.</text>
</comment>
<keyword evidence="8" id="KW-1185">Reference proteome</keyword>
<comment type="caution">
    <text evidence="7">The sequence shown here is derived from an EMBL/GenBank/DDBJ whole genome shotgun (WGS) entry which is preliminary data.</text>
</comment>
<name>A0A921ZLY8_MANSE</name>
<dbReference type="Pfam" id="PF01347">
    <property type="entry name" value="Vitellogenin_N"/>
    <property type="match status" value="1"/>
</dbReference>
<evidence type="ECO:0000256" key="2">
    <source>
        <dbReference type="ARBA" id="ARBA00022525"/>
    </source>
</evidence>
<dbReference type="InterPro" id="IPR015255">
    <property type="entry name" value="Vitellinogen_open_b-sht"/>
</dbReference>
<sequence>MAQESHCTESRSIIFDVPHGTSSANGNLNSVISAVKETARTVANDASSKSAGQFAQLVRIMRTSSKDDLMRIYSQVKAHQLEKRVYLDALLRVGTGESIEASIQILKSKDLSQLEQHLVFLSLGNARHVNNPALKAAAEVYLGAGALGGAYCREHDCHNVKPEGIVALSNKLGSKLQNCRPKNKPDEDVVVAILKGIRNIRHLEDSLIDKLVHCAVDNNVKARVRAAALEAFHADPCSAKIHKTAMDIMKNRQLDSEIRIKAYLAVIECPCSHSASEIKNLLDSEPVHQVGNFITSSLRHIRSSSNPDKQLAKKHYGQIRTPNKFKVDERKYSFYREMSYKLDALGAGGSVDQTVIYSQTSFLPRSVNFNLTVDLFGQSYNVMELGGRQGNLDRVVEHFLGPKSFLRTEDPQALYDNLVKRFQESKKKVEDSLSRGRRSIKSEIDVFDKNLKAESAPYNNELDLDIYVKLFGTDAVFLSFGDDKGFDFNKMLDQILGGCNSGINKAKHFQQEIRSHLLFMDAELAYPTSVGLPLRLNLIGAATARLDVATNIDIRQIFQSPQNAKADIKFVPSTDFEISGAFIIDADAFSTGIKVITNLHSSTGVHVNAKVLENGRGIDLQIGLPVDKQELIAASSDLVFVTAEKGQKEKQKVIKMEKGENEYSACFDQLSGPLGLTMCYDMVLPFPIVNRNDKLDSIAKAMGKWPLSGSAKFKLFLEKNDLRGYHIKAVVKEDKDAGRRSFELLLDTEGAKTRRSQLTGEAVYNENEVGVKLGLEAVGKVIYGHIWAHKKPNELVASVKGKLDDIEYSGKLGFSVQGNEHRAVYKPIFEYSLPDGSSPGSKKYEVKIDGQVIRECDGRVTKYTFDGVHVNLQNAEKPLEICGNKLEYAGKRTEVNIHQDGILAVTGKAHTVAELVLPTERCLSLKIDRDGAFKDGLYNGHMDMTISDAPKRGSGASTISYKGKVSNSNFDQEIIDYEGQLNFKLKDGKNLQSTFSLKNNPDGDKFKYEFKSDVNGNLIPKPANLVATGTYSNSETEIDETYRLKGSYGSDIGFELAGVGTIKFLDAGDKKYLDDYTLTVRLPFEKAHDIKWVSTVLFLQPQGQEITEYTLVESVQINADVYKVDANGKVGPKNGYGAVKVLVPHVEPFVLDYNYKSSHEGEKNNNYVELKTKYGKGKSASMVVDSSYAPHYSTLKVKANTPNNDKFKKLDVTVHSKNPSPDAYSSSVVVDADGRVYKIDSSIVLSKAHPVLDIQYHSPSSDKIRSSTQGKLEVKVDNINDICLDAVSEANVQKDNVAFKVVANSKELGWKNYVIDISSKDSGSGKRLEFHATNDNKNVLSGSTSFISKQEGQKTIIEGSGSVKVKEEQKSANFKYIRTVFTDSNEKGVETFFNVALGERSYVAESRVTNYEYKNSYVYCEEKKQCAHAEIQSKIDMSTPGMIVNVINAGLDLRKLGVAPEIGLQMRDEVSDRRPPRFTLDLHINKEDRKYHLHAYNTPENGHYASGVTVRLPSRVMALEYTLTHPTSQDLPFPIKGEACLDLDKNRPGHKTSARFLVDYSNSGSEDKAVAEIGFFHPKIEKEAVIRLNAFMKRPENGCFKIESSASLCHSALGTDRVAKVMFETTPNSVKFLADTPFVKAIDVEGSFNVNQQQRTQQCLFKICLLEGKPVQMSALVKDYQYYEFTTEESNRKLSIVGHLIPEKRVDISADIILSGDKKNIAHGALFLQDNLVKSDYGLSKENFNYFLNALKKDLDTLEDRIKNVGEKASKDVEAVTQRAAPYFKKVEDNFRAEWNRFYQEIADDKVFKEISHVFNEIVQYIAKFIDEILQGTKPLMDSIVQTYVESSKKIGEMYKKQIEPQVKQLYDTLGALMKEYLDGVIDVVAHFAAIVTDFFEKHKAELQELTNVFTEIFKDLTRLVVAQLKELPPKIAQIYNDIVSQITNMPFVVVLQEKWKEFNFAERAVQLVSQAYEAISKILPTDELKEFAKALNAYLLKKIKEEKMEESKELRVLYEKLVSAFSSLRQFLPSQYGDLVSAAGPGSISSVIRAVVVNGQHIFTFDGRHLTFPGTCRYVLIHDHVDRNFTVLMQLANGQPKALVLEDKSGTIIELKDNGQVILNGQSHGFPVVEQDVFAFRQTSGRIGLGSKYGLMAFCTSKFEVCYFEVNGFYLGKLRGLLGDGNNEPYDDFRMPNGKICSSESEFGNSYRLSRSCPAANAPAHEHHQMHAPLPKPCERVFSGTSPLRPLSLMLDIAPFRQACIHAVTGADADKDLQQACDLARGYAALALTGLLPAALPDACVRCTDGDRPREVGETYEYKLPNRLADIVISVETTEDNAAHYKNMVVPLVSQLVDMLKGKHCTDIKVFLVGHTSKHPYPILYDTDLKLKNAKVSFDDKSRYDRIPFVKTGHEKFDSYSKSSIIIAGITNIEASQGQIFDLPLRPGAVKHAIFVTGGPTISQFFLVSAIVINRLG</sequence>
<dbReference type="EMBL" id="JH668633">
    <property type="protein sequence ID" value="KAG6459684.1"/>
    <property type="molecule type" value="Genomic_DNA"/>
</dbReference>
<dbReference type="InterPro" id="IPR001747">
    <property type="entry name" value="Vitellogenin_N"/>
</dbReference>
<reference evidence="7" key="2">
    <citation type="submission" date="2020-12" db="EMBL/GenBank/DDBJ databases">
        <authorList>
            <person name="Kanost M."/>
        </authorList>
    </citation>
    <scope>NUCLEOTIDE SEQUENCE</scope>
</reference>
<dbReference type="GO" id="GO:0005576">
    <property type="term" value="C:extracellular region"/>
    <property type="evidence" value="ECO:0007669"/>
    <property type="project" value="UniProtKB-SubCell"/>
</dbReference>
<keyword evidence="3" id="KW-0325">Glycoprotein</keyword>
<keyword evidence="2" id="KW-0964">Secreted</keyword>
<dbReference type="GO" id="GO:0005319">
    <property type="term" value="F:lipid transporter activity"/>
    <property type="evidence" value="ECO:0007669"/>
    <property type="project" value="InterPro"/>
</dbReference>
<dbReference type="Pfam" id="PF06448">
    <property type="entry name" value="DUF1081"/>
    <property type="match status" value="1"/>
</dbReference>
<dbReference type="PROSITE" id="PS51233">
    <property type="entry name" value="VWFD"/>
    <property type="match status" value="1"/>
</dbReference>
<dbReference type="PANTHER" id="PTHR23345">
    <property type="entry name" value="VITELLOGENIN-RELATED"/>
    <property type="match status" value="1"/>
</dbReference>
<dbReference type="InterPro" id="IPR050733">
    <property type="entry name" value="Vitellogenin/Apolipophorin"/>
</dbReference>
<evidence type="ECO:0000313" key="8">
    <source>
        <dbReference type="Proteomes" id="UP000791440"/>
    </source>
</evidence>
<dbReference type="SMART" id="SM00216">
    <property type="entry name" value="VWD"/>
    <property type="match status" value="1"/>
</dbReference>
<gene>
    <name evidence="7" type="ORF">O3G_MSEX011543</name>
</gene>
<protein>
    <recommendedName>
        <fullName evidence="9">Apolipophorins</fullName>
    </recommendedName>
</protein>